<dbReference type="GO" id="GO:0003676">
    <property type="term" value="F:nucleic acid binding"/>
    <property type="evidence" value="ECO:0007669"/>
    <property type="project" value="InterPro"/>
</dbReference>
<dbReference type="AlphaFoldDB" id="A0A673APU4"/>
<dbReference type="GO" id="GO:0005524">
    <property type="term" value="F:ATP binding"/>
    <property type="evidence" value="ECO:0007669"/>
    <property type="project" value="UniProtKB-KW"/>
</dbReference>
<dbReference type="CDD" id="cd04318">
    <property type="entry name" value="EcAsnRS_like_N"/>
    <property type="match status" value="1"/>
</dbReference>
<evidence type="ECO:0000313" key="5">
    <source>
        <dbReference type="Proteomes" id="UP000472271"/>
    </source>
</evidence>
<evidence type="ECO:0000256" key="1">
    <source>
        <dbReference type="ARBA" id="ARBA00022917"/>
    </source>
</evidence>
<protein>
    <recommendedName>
        <fullName evidence="3">OB domain-containing protein</fullName>
    </recommendedName>
</protein>
<keyword evidence="2" id="KW-0436">Ligase</keyword>
<dbReference type="Ensembl" id="ENSSORT00005032304.1">
    <property type="protein sequence ID" value="ENSSORP00005031426.1"/>
    <property type="gene ID" value="ENSSORG00005014946.1"/>
</dbReference>
<dbReference type="InParanoid" id="A0A673APU4"/>
<dbReference type="GO" id="GO:0005739">
    <property type="term" value="C:mitochondrion"/>
    <property type="evidence" value="ECO:0007669"/>
    <property type="project" value="TreeGrafter"/>
</dbReference>
<keyword evidence="5" id="KW-1185">Reference proteome</keyword>
<reference evidence="4" key="1">
    <citation type="submission" date="2019-06" db="EMBL/GenBank/DDBJ databases">
        <authorList>
            <consortium name="Wellcome Sanger Institute Data Sharing"/>
        </authorList>
    </citation>
    <scope>NUCLEOTIDE SEQUENCE [LARGE SCALE GENOMIC DNA]</scope>
</reference>
<dbReference type="InterPro" id="IPR012340">
    <property type="entry name" value="NA-bd_OB-fold"/>
</dbReference>
<dbReference type="PANTHER" id="PTHR22594:SF34">
    <property type="entry name" value="ASPARAGINE--TRNA LIGASE, MITOCHONDRIAL-RELATED"/>
    <property type="match status" value="1"/>
</dbReference>
<reference evidence="4" key="3">
    <citation type="submission" date="2025-09" db="UniProtKB">
        <authorList>
            <consortium name="Ensembl"/>
        </authorList>
    </citation>
    <scope>IDENTIFICATION</scope>
</reference>
<dbReference type="InterPro" id="IPR004365">
    <property type="entry name" value="NA-bd_OB_tRNA"/>
</dbReference>
<organism evidence="4 5">
    <name type="scientific">Sphaeramia orbicularis</name>
    <name type="common">orbiculate cardinalfish</name>
    <dbReference type="NCBI Taxonomy" id="375764"/>
    <lineage>
        <taxon>Eukaryota</taxon>
        <taxon>Metazoa</taxon>
        <taxon>Chordata</taxon>
        <taxon>Craniata</taxon>
        <taxon>Vertebrata</taxon>
        <taxon>Euteleostomi</taxon>
        <taxon>Actinopterygii</taxon>
        <taxon>Neopterygii</taxon>
        <taxon>Teleostei</taxon>
        <taxon>Neoteleostei</taxon>
        <taxon>Acanthomorphata</taxon>
        <taxon>Gobiaria</taxon>
        <taxon>Kurtiformes</taxon>
        <taxon>Apogonoidei</taxon>
        <taxon>Apogonidae</taxon>
        <taxon>Apogoninae</taxon>
        <taxon>Sphaeramia</taxon>
    </lineage>
</organism>
<keyword evidence="1" id="KW-0648">Protein biosynthesis</keyword>
<dbReference type="Proteomes" id="UP000472271">
    <property type="component" value="Chromosome 13"/>
</dbReference>
<dbReference type="GO" id="GO:0004816">
    <property type="term" value="F:asparagine-tRNA ligase activity"/>
    <property type="evidence" value="ECO:0007669"/>
    <property type="project" value="TreeGrafter"/>
</dbReference>
<dbReference type="PANTHER" id="PTHR22594">
    <property type="entry name" value="ASPARTYL/LYSYL-TRNA SYNTHETASE"/>
    <property type="match status" value="1"/>
</dbReference>
<evidence type="ECO:0000256" key="2">
    <source>
        <dbReference type="ARBA" id="ARBA00023146"/>
    </source>
</evidence>
<evidence type="ECO:0000259" key="3">
    <source>
        <dbReference type="Pfam" id="PF01336"/>
    </source>
</evidence>
<dbReference type="Pfam" id="PF01336">
    <property type="entry name" value="tRNA_anti-codon"/>
    <property type="match status" value="1"/>
</dbReference>
<sequence>MFQAAVKALCLVPTGSLSGGMLLNLRHYSKKTPIKVRISEALSAAEIGEKVQIQGWVRSVRAQKEHLFVHVNDGSSLQPLQIVATSELNNPLLTFGSAVEITGILKKSPHEKQPVELEANQIRVVGECNPVVRNRSVMFTHFNTLLSLTLLFLPISYRISPLKSKRGTV</sequence>
<dbReference type="Gene3D" id="2.40.50.140">
    <property type="entry name" value="Nucleic acid-binding proteins"/>
    <property type="match status" value="1"/>
</dbReference>
<keyword evidence="2" id="KW-0030">Aminoacyl-tRNA synthetase</keyword>
<proteinExistence type="predicted"/>
<feature type="domain" description="OB" evidence="3">
    <location>
        <begin position="51"/>
        <end position="125"/>
    </location>
</feature>
<reference evidence="4" key="2">
    <citation type="submission" date="2025-08" db="UniProtKB">
        <authorList>
            <consortium name="Ensembl"/>
        </authorList>
    </citation>
    <scope>IDENTIFICATION</scope>
</reference>
<dbReference type="GO" id="GO:0006421">
    <property type="term" value="P:asparaginyl-tRNA aminoacylation"/>
    <property type="evidence" value="ECO:0007669"/>
    <property type="project" value="TreeGrafter"/>
</dbReference>
<name>A0A673APU4_9TELE</name>
<accession>A0A673APU4</accession>
<dbReference type="SUPFAM" id="SSF50249">
    <property type="entry name" value="Nucleic acid-binding proteins"/>
    <property type="match status" value="1"/>
</dbReference>
<evidence type="ECO:0000313" key="4">
    <source>
        <dbReference type="Ensembl" id="ENSSORP00005031426.1"/>
    </source>
</evidence>